<evidence type="ECO:0000313" key="2">
    <source>
        <dbReference type="Proteomes" id="UP000077852"/>
    </source>
</evidence>
<dbReference type="RefSeq" id="WP_081268744.1">
    <property type="nucleotide sequence ID" value="NZ_LVHG01000051.1"/>
</dbReference>
<dbReference type="AlphaFoldDB" id="A0AA91DM65"/>
<comment type="caution">
    <text evidence="1">The sequence shown here is derived from an EMBL/GenBank/DDBJ whole genome shotgun (WGS) entry which is preliminary data.</text>
</comment>
<evidence type="ECO:0008006" key="3">
    <source>
        <dbReference type="Google" id="ProtNLM"/>
    </source>
</evidence>
<protein>
    <recommendedName>
        <fullName evidence="3">DUF1365 domain-containing protein</fullName>
    </recommendedName>
</protein>
<dbReference type="InterPro" id="IPR010775">
    <property type="entry name" value="DUF1365"/>
</dbReference>
<sequence length="265" mass="29889">MTPTQAVPLMGFGEVRHARLRPARNAFAYPTYFLMLPMRTLRAHGSEAVALNRRAAISFHDVDHGDGRAPQQGGALAWLDELLAAHRIHDATGEAWLHCYPRVFGYTFKPVSFWYCHTPEGVLRAIVVEVNNTFGERHCYLLDRPVYGAELKAAKAFHVSPFCQVSGGYRFRFFVDAELTRTVVRIDHDDAEGPLLQTSVSGQLAPMDAASVRRALWRYPAMTFGLIARIHWQAARLWLKRVPFVAKPAPPTHFVSRDNQQQANP</sequence>
<dbReference type="EMBL" id="LVHG01000051">
    <property type="protein sequence ID" value="OAK62331.1"/>
    <property type="molecule type" value="Genomic_DNA"/>
</dbReference>
<accession>A0AA91DM65</accession>
<dbReference type="Proteomes" id="UP000077852">
    <property type="component" value="Unassembled WGS sequence"/>
</dbReference>
<organism evidence="1 2">
    <name type="scientific">Variovorax paradoxus</name>
    <dbReference type="NCBI Taxonomy" id="34073"/>
    <lineage>
        <taxon>Bacteria</taxon>
        <taxon>Pseudomonadati</taxon>
        <taxon>Pseudomonadota</taxon>
        <taxon>Betaproteobacteria</taxon>
        <taxon>Burkholderiales</taxon>
        <taxon>Comamonadaceae</taxon>
        <taxon>Variovorax</taxon>
    </lineage>
</organism>
<name>A0AA91DM65_VARPD</name>
<dbReference type="Pfam" id="PF07103">
    <property type="entry name" value="DUF1365"/>
    <property type="match status" value="1"/>
</dbReference>
<evidence type="ECO:0000313" key="1">
    <source>
        <dbReference type="EMBL" id="OAK62331.1"/>
    </source>
</evidence>
<reference evidence="1 2" key="1">
    <citation type="submission" date="2016-03" db="EMBL/GenBank/DDBJ databases">
        <title>Genome sequence of Variovorax paradoxus KB5.</title>
        <authorList>
            <person name="Jeong H."/>
            <person name="Hong C.E."/>
            <person name="Jo S.H."/>
            <person name="Park J.M."/>
        </authorList>
    </citation>
    <scope>NUCLEOTIDE SEQUENCE [LARGE SCALE GENOMIC DNA]</scope>
    <source>
        <strain evidence="1 2">KB5</strain>
    </source>
</reference>
<proteinExistence type="predicted"/>
<gene>
    <name evidence="1" type="ORF">A3K87_01945</name>
</gene>
<dbReference type="PANTHER" id="PTHR33973">
    <property type="entry name" value="OS07G0153300 PROTEIN"/>
    <property type="match status" value="1"/>
</dbReference>
<dbReference type="PANTHER" id="PTHR33973:SF4">
    <property type="entry name" value="OS07G0153300 PROTEIN"/>
    <property type="match status" value="1"/>
</dbReference>